<feature type="compositionally biased region" description="Polar residues" evidence="1">
    <location>
        <begin position="35"/>
        <end position="45"/>
    </location>
</feature>
<dbReference type="GeneID" id="39609076"/>
<evidence type="ECO:0000256" key="1">
    <source>
        <dbReference type="SAM" id="MobiDB-lite"/>
    </source>
</evidence>
<dbReference type="Proteomes" id="UP000267145">
    <property type="component" value="Unassembled WGS sequence"/>
</dbReference>
<dbReference type="EMBL" id="RBVV01000033">
    <property type="protein sequence ID" value="RNJ57907.1"/>
    <property type="molecule type" value="Genomic_DNA"/>
</dbReference>
<dbReference type="AlphaFoldDB" id="A0A3M9YBK8"/>
<protein>
    <submittedName>
        <fullName evidence="2">Uncharacterized protein</fullName>
    </submittedName>
</protein>
<evidence type="ECO:0000313" key="3">
    <source>
        <dbReference type="Proteomes" id="UP000267145"/>
    </source>
</evidence>
<organism evidence="2 3">
    <name type="scientific">Verticillium nonalfalfae</name>
    <dbReference type="NCBI Taxonomy" id="1051616"/>
    <lineage>
        <taxon>Eukaryota</taxon>
        <taxon>Fungi</taxon>
        <taxon>Dikarya</taxon>
        <taxon>Ascomycota</taxon>
        <taxon>Pezizomycotina</taxon>
        <taxon>Sordariomycetes</taxon>
        <taxon>Hypocreomycetidae</taxon>
        <taxon>Glomerellales</taxon>
        <taxon>Plectosphaerellaceae</taxon>
        <taxon>Verticillium</taxon>
    </lineage>
</organism>
<evidence type="ECO:0000313" key="2">
    <source>
        <dbReference type="EMBL" id="RNJ57907.1"/>
    </source>
</evidence>
<accession>A0A3M9YBK8</accession>
<keyword evidence="3" id="KW-1185">Reference proteome</keyword>
<gene>
    <name evidence="2" type="ORF">D7B24_005387</name>
</gene>
<sequence length="246" mass="26409">MSQAQEKVPGRASPIETLDEVLKLWALADKAMSISDATSAPQSPYSDPGYRLRDPDLFADDLATRLARFAVSEANAADPRESMQTVLESTFSPVAGGQRTSVSTQPTPGLTRFNIKPTRGSPPPSPPPGFGFGCSLKRMSRASLDRLLLLPGRQPSRGSGRGGGGGTAVLEMRETIAQGRIRASATDVAVLQDGIRAGSVKVSVGQLCRSVGLPEPQVGERYELVFRPGEEEEPVRPRNVRRVTWK</sequence>
<feature type="region of interest" description="Disordered" evidence="1">
    <location>
        <begin position="33"/>
        <end position="52"/>
    </location>
</feature>
<proteinExistence type="predicted"/>
<dbReference type="RefSeq" id="XP_028496065.1">
    <property type="nucleotide sequence ID" value="XM_028639544.1"/>
</dbReference>
<comment type="caution">
    <text evidence="2">The sequence shown here is derived from an EMBL/GenBank/DDBJ whole genome shotgun (WGS) entry which is preliminary data.</text>
</comment>
<reference evidence="2 3" key="1">
    <citation type="submission" date="2018-10" db="EMBL/GenBank/DDBJ databases">
        <title>Genome sequence of Verticillium nonalfalfae VnAa140.</title>
        <authorList>
            <person name="Stajich J.E."/>
            <person name="Kasson M.T."/>
        </authorList>
    </citation>
    <scope>NUCLEOTIDE SEQUENCE [LARGE SCALE GENOMIC DNA]</scope>
    <source>
        <strain evidence="2 3">VnAa140</strain>
    </source>
</reference>
<name>A0A3M9YBK8_9PEZI</name>